<feature type="domain" description="UspA" evidence="2">
    <location>
        <begin position="56"/>
        <end position="120"/>
    </location>
</feature>
<dbReference type="SUPFAM" id="SSF52402">
    <property type="entry name" value="Adenine nucleotide alpha hydrolases-like"/>
    <property type="match status" value="2"/>
</dbReference>
<sequence>MYNKIAVAVAFSPRCEAMVFEAARLRKVFESELLLIHVGRHNERDEKYLHEVMGKAGLDENNCELIWKEGVTTTTILSVCISENVDLLVAGALTKENLVRHYIGSIARKILRRANCSVLMLTEPSVKPKPFSKIVIQAGAGPAPRKALMDGCELAKVENSGIVHIVREISLYSLSMVVAGEGSENEYGETRKHIVHQEIQEVHRKLERIDTEGLRINIKVTAGKPGHELANFVRRSHADLLVMQGMDREMGLWDRIFRRDLEHIMSNLPSNLLIVH</sequence>
<dbReference type="InterPro" id="IPR014729">
    <property type="entry name" value="Rossmann-like_a/b/a_fold"/>
</dbReference>
<dbReference type="AlphaFoldDB" id="A0AAU9D0Q1"/>
<gene>
    <name evidence="3" type="ORF">FUAX_36890</name>
</gene>
<comment type="similarity">
    <text evidence="1">Belongs to the universal stress protein A family.</text>
</comment>
<name>A0AAU9D0Q1_9BACT</name>
<dbReference type="InterPro" id="IPR006016">
    <property type="entry name" value="UspA"/>
</dbReference>
<evidence type="ECO:0000259" key="2">
    <source>
        <dbReference type="Pfam" id="PF00582"/>
    </source>
</evidence>
<dbReference type="PANTHER" id="PTHR46268:SF6">
    <property type="entry name" value="UNIVERSAL STRESS PROTEIN UP12"/>
    <property type="match status" value="1"/>
</dbReference>
<evidence type="ECO:0000313" key="4">
    <source>
        <dbReference type="Proteomes" id="UP001348817"/>
    </source>
</evidence>
<dbReference type="CDD" id="cd00293">
    <property type="entry name" value="USP-like"/>
    <property type="match status" value="1"/>
</dbReference>
<evidence type="ECO:0000313" key="3">
    <source>
        <dbReference type="EMBL" id="BDD11257.1"/>
    </source>
</evidence>
<keyword evidence="4" id="KW-1185">Reference proteome</keyword>
<dbReference type="Gene3D" id="3.40.50.620">
    <property type="entry name" value="HUPs"/>
    <property type="match status" value="2"/>
</dbReference>
<dbReference type="InterPro" id="IPR006015">
    <property type="entry name" value="Universal_stress_UspA"/>
</dbReference>
<reference evidence="3 4" key="1">
    <citation type="submission" date="2021-12" db="EMBL/GenBank/DDBJ databases">
        <title>Genome sequencing of bacteria with rrn-lacking chromosome and rrn-plasmid.</title>
        <authorList>
            <person name="Anda M."/>
            <person name="Iwasaki W."/>
        </authorList>
    </citation>
    <scope>NUCLEOTIDE SEQUENCE [LARGE SCALE GENOMIC DNA]</scope>
    <source>
        <strain evidence="3 4">DSM 100852</strain>
    </source>
</reference>
<dbReference type="Proteomes" id="UP001348817">
    <property type="component" value="Chromosome"/>
</dbReference>
<dbReference type="RefSeq" id="WP_338392761.1">
    <property type="nucleotide sequence ID" value="NZ_AP025314.1"/>
</dbReference>
<accession>A0AAU9D0Q1</accession>
<organism evidence="3 4">
    <name type="scientific">Fulvitalea axinellae</name>
    <dbReference type="NCBI Taxonomy" id="1182444"/>
    <lineage>
        <taxon>Bacteria</taxon>
        <taxon>Pseudomonadati</taxon>
        <taxon>Bacteroidota</taxon>
        <taxon>Cytophagia</taxon>
        <taxon>Cytophagales</taxon>
        <taxon>Persicobacteraceae</taxon>
        <taxon>Fulvitalea</taxon>
    </lineage>
</organism>
<dbReference type="Pfam" id="PF00582">
    <property type="entry name" value="Usp"/>
    <property type="match status" value="1"/>
</dbReference>
<dbReference type="KEGG" id="fax:FUAX_36890"/>
<protein>
    <recommendedName>
        <fullName evidence="2">UspA domain-containing protein</fullName>
    </recommendedName>
</protein>
<evidence type="ECO:0000256" key="1">
    <source>
        <dbReference type="ARBA" id="ARBA00008791"/>
    </source>
</evidence>
<dbReference type="PRINTS" id="PR01438">
    <property type="entry name" value="UNVRSLSTRESS"/>
</dbReference>
<dbReference type="EMBL" id="AP025314">
    <property type="protein sequence ID" value="BDD11257.1"/>
    <property type="molecule type" value="Genomic_DNA"/>
</dbReference>
<proteinExistence type="inferred from homology"/>
<dbReference type="PANTHER" id="PTHR46268">
    <property type="entry name" value="STRESS RESPONSE PROTEIN NHAX"/>
    <property type="match status" value="1"/>
</dbReference>